<name>A0A1G6SQU5_9PSEU</name>
<evidence type="ECO:0000256" key="3">
    <source>
        <dbReference type="ARBA" id="ARBA00022989"/>
    </source>
</evidence>
<dbReference type="InterPro" id="IPR036259">
    <property type="entry name" value="MFS_trans_sf"/>
</dbReference>
<comment type="subcellular location">
    <subcellularLocation>
        <location evidence="1">Cell membrane</location>
        <topology evidence="1">Multi-pass membrane protein</topology>
    </subcellularLocation>
</comment>
<feature type="transmembrane region" description="Helical" evidence="5">
    <location>
        <begin position="412"/>
        <end position="435"/>
    </location>
</feature>
<evidence type="ECO:0000256" key="2">
    <source>
        <dbReference type="ARBA" id="ARBA00022692"/>
    </source>
</evidence>
<dbReference type="Proteomes" id="UP000199501">
    <property type="component" value="Unassembled WGS sequence"/>
</dbReference>
<organism evidence="7 8">
    <name type="scientific">Actinokineospora iranica</name>
    <dbReference type="NCBI Taxonomy" id="1271860"/>
    <lineage>
        <taxon>Bacteria</taxon>
        <taxon>Bacillati</taxon>
        <taxon>Actinomycetota</taxon>
        <taxon>Actinomycetes</taxon>
        <taxon>Pseudonocardiales</taxon>
        <taxon>Pseudonocardiaceae</taxon>
        <taxon>Actinokineospora</taxon>
    </lineage>
</organism>
<feature type="transmembrane region" description="Helical" evidence="5">
    <location>
        <begin position="177"/>
        <end position="195"/>
    </location>
</feature>
<dbReference type="RefSeq" id="WP_228771723.1">
    <property type="nucleotide sequence ID" value="NZ_FMZZ01000008.1"/>
</dbReference>
<gene>
    <name evidence="7" type="ORF">SAMN05216174_10890</name>
</gene>
<dbReference type="AlphaFoldDB" id="A0A1G6SQU5"/>
<feature type="domain" description="Major facilitator superfamily (MFS) profile" evidence="6">
    <location>
        <begin position="23"/>
        <end position="464"/>
    </location>
</feature>
<dbReference type="InterPro" id="IPR011701">
    <property type="entry name" value="MFS"/>
</dbReference>
<feature type="transmembrane region" description="Helical" evidence="5">
    <location>
        <begin position="239"/>
        <end position="259"/>
    </location>
</feature>
<keyword evidence="4 5" id="KW-0472">Membrane</keyword>
<dbReference type="Gene3D" id="1.20.1250.20">
    <property type="entry name" value="MFS general substrate transporter like domains"/>
    <property type="match status" value="1"/>
</dbReference>
<dbReference type="SUPFAM" id="SSF103473">
    <property type="entry name" value="MFS general substrate transporter"/>
    <property type="match status" value="1"/>
</dbReference>
<keyword evidence="3 5" id="KW-1133">Transmembrane helix</keyword>
<dbReference type="PANTHER" id="PTHR42718">
    <property type="entry name" value="MAJOR FACILITATOR SUPERFAMILY MULTIDRUG TRANSPORTER MFSC"/>
    <property type="match status" value="1"/>
</dbReference>
<dbReference type="STRING" id="1271860.SAMN05216174_10890"/>
<dbReference type="GO" id="GO:0005886">
    <property type="term" value="C:plasma membrane"/>
    <property type="evidence" value="ECO:0007669"/>
    <property type="project" value="UniProtKB-SubCell"/>
</dbReference>
<feature type="transmembrane region" description="Helical" evidence="5">
    <location>
        <begin position="89"/>
        <end position="108"/>
    </location>
</feature>
<feature type="transmembrane region" description="Helical" evidence="5">
    <location>
        <begin position="282"/>
        <end position="308"/>
    </location>
</feature>
<dbReference type="PROSITE" id="PS50850">
    <property type="entry name" value="MFS"/>
    <property type="match status" value="1"/>
</dbReference>
<feature type="transmembrane region" description="Helical" evidence="5">
    <location>
        <begin position="147"/>
        <end position="171"/>
    </location>
</feature>
<dbReference type="Pfam" id="PF07690">
    <property type="entry name" value="MFS_1"/>
    <property type="match status" value="1"/>
</dbReference>
<proteinExistence type="predicted"/>
<feature type="transmembrane region" description="Helical" evidence="5">
    <location>
        <begin position="216"/>
        <end position="233"/>
    </location>
</feature>
<dbReference type="Gene3D" id="1.20.1720.10">
    <property type="entry name" value="Multidrug resistance protein D"/>
    <property type="match status" value="1"/>
</dbReference>
<feature type="transmembrane region" description="Helical" evidence="5">
    <location>
        <begin position="348"/>
        <end position="371"/>
    </location>
</feature>
<keyword evidence="8" id="KW-1185">Reference proteome</keyword>
<dbReference type="PANTHER" id="PTHR42718:SF39">
    <property type="entry name" value="ACTINORHODIN TRANSPORTER-RELATED"/>
    <property type="match status" value="1"/>
</dbReference>
<evidence type="ECO:0000259" key="6">
    <source>
        <dbReference type="PROSITE" id="PS50850"/>
    </source>
</evidence>
<feature type="transmembrane region" description="Helical" evidence="5">
    <location>
        <begin position="377"/>
        <end position="400"/>
    </location>
</feature>
<dbReference type="InterPro" id="IPR020846">
    <property type="entry name" value="MFS_dom"/>
</dbReference>
<keyword evidence="2 5" id="KW-0812">Transmembrane</keyword>
<evidence type="ECO:0000313" key="7">
    <source>
        <dbReference type="EMBL" id="SDD18577.1"/>
    </source>
</evidence>
<evidence type="ECO:0000256" key="1">
    <source>
        <dbReference type="ARBA" id="ARBA00004651"/>
    </source>
</evidence>
<accession>A0A1G6SQU5</accession>
<evidence type="ECO:0000313" key="8">
    <source>
        <dbReference type="Proteomes" id="UP000199501"/>
    </source>
</evidence>
<dbReference type="GO" id="GO:0022857">
    <property type="term" value="F:transmembrane transporter activity"/>
    <property type="evidence" value="ECO:0007669"/>
    <property type="project" value="InterPro"/>
</dbReference>
<protein>
    <submittedName>
        <fullName evidence="7">Drug resistance transporter, EmrB/QacA subfamily</fullName>
    </submittedName>
</protein>
<feature type="transmembrane region" description="Helical" evidence="5">
    <location>
        <begin position="441"/>
        <end position="461"/>
    </location>
</feature>
<evidence type="ECO:0000256" key="5">
    <source>
        <dbReference type="SAM" id="Phobius"/>
    </source>
</evidence>
<feature type="transmembrane region" description="Helical" evidence="5">
    <location>
        <begin position="57"/>
        <end position="77"/>
    </location>
</feature>
<evidence type="ECO:0000256" key="4">
    <source>
        <dbReference type="ARBA" id="ARBA00023136"/>
    </source>
</evidence>
<feature type="transmembrane region" description="Helical" evidence="5">
    <location>
        <begin position="114"/>
        <end position="135"/>
    </location>
</feature>
<feature type="transmembrane region" description="Helical" evidence="5">
    <location>
        <begin position="21"/>
        <end position="45"/>
    </location>
</feature>
<reference evidence="8" key="1">
    <citation type="submission" date="2016-10" db="EMBL/GenBank/DDBJ databases">
        <authorList>
            <person name="Varghese N."/>
            <person name="Submissions S."/>
        </authorList>
    </citation>
    <scope>NUCLEOTIDE SEQUENCE [LARGE SCALE GENOMIC DNA]</scope>
    <source>
        <strain evidence="8">IBRC-M 10403</strain>
    </source>
</reference>
<feature type="transmembrane region" description="Helical" evidence="5">
    <location>
        <begin position="320"/>
        <end position="341"/>
    </location>
</feature>
<sequence length="473" mass="47805">MATHAEPVSETVSAPASPARWGMLLVLLSCDFMVTLDFFVANVAIPSIQRDLGAGHAQVQFVVVGYGLAYAAGLITWGRLGDIHGRRRLFALGLGLFTAASVACGLAPTAPLLVLARVAQGLAAGLMAPQVLAILGTGFTGARRARVFAIAGLSKGVAAVFGQLIGGLLIAADAGGLGWRLCFLVNLPIGVAALAMTPRAVPESRSGGSTRLDGRGAVLVALGLVALVLPLVEGRERGWPVWSWVSLALAAALLALCVARQRRLTALGGTPLVDVNLFRDNAFTFGAVITTLFYAAMGAFLLVLAVYLQDGLGLSPVESGLLYTVIGAGFFAMTLCGPAIFARIGSRLVVLGALVLAAGWAALALTATAGVLALLPALLACGLGMGMVMSQLTALTIAAVPARRAGAASGVLNTAVQVGSAVGVALVGIVFYGSLSGGYPGALAASLVGMVALGLVLAALARRLPHPSTATDK</sequence>
<dbReference type="EMBL" id="FMZZ01000008">
    <property type="protein sequence ID" value="SDD18577.1"/>
    <property type="molecule type" value="Genomic_DNA"/>
</dbReference>
<dbReference type="CDD" id="cd17321">
    <property type="entry name" value="MFS_MMR_MDR_like"/>
    <property type="match status" value="1"/>
</dbReference>